<keyword evidence="3" id="KW-1185">Reference proteome</keyword>
<accession>A0A9R1W5L2</accession>
<comment type="caution">
    <text evidence="2">The sequence shown here is derived from an EMBL/GenBank/DDBJ whole genome shotgun (WGS) entry which is preliminary data.</text>
</comment>
<organism evidence="2 3">
    <name type="scientific">Lactuca sativa</name>
    <name type="common">Garden lettuce</name>
    <dbReference type="NCBI Taxonomy" id="4236"/>
    <lineage>
        <taxon>Eukaryota</taxon>
        <taxon>Viridiplantae</taxon>
        <taxon>Streptophyta</taxon>
        <taxon>Embryophyta</taxon>
        <taxon>Tracheophyta</taxon>
        <taxon>Spermatophyta</taxon>
        <taxon>Magnoliopsida</taxon>
        <taxon>eudicotyledons</taxon>
        <taxon>Gunneridae</taxon>
        <taxon>Pentapetalae</taxon>
        <taxon>asterids</taxon>
        <taxon>campanulids</taxon>
        <taxon>Asterales</taxon>
        <taxon>Asteraceae</taxon>
        <taxon>Cichorioideae</taxon>
        <taxon>Cichorieae</taxon>
        <taxon>Lactucinae</taxon>
        <taxon>Lactuca</taxon>
    </lineage>
</organism>
<keyword evidence="1" id="KW-0812">Transmembrane</keyword>
<dbReference type="AlphaFoldDB" id="A0A9R1W5L2"/>
<feature type="transmembrane region" description="Helical" evidence="1">
    <location>
        <begin position="38"/>
        <end position="54"/>
    </location>
</feature>
<protein>
    <submittedName>
        <fullName evidence="2">Uncharacterized protein</fullName>
    </submittedName>
</protein>
<dbReference type="Proteomes" id="UP000235145">
    <property type="component" value="Unassembled WGS sequence"/>
</dbReference>
<feature type="transmembrane region" description="Helical" evidence="1">
    <location>
        <begin position="12"/>
        <end position="32"/>
    </location>
</feature>
<evidence type="ECO:0000256" key="1">
    <source>
        <dbReference type="SAM" id="Phobius"/>
    </source>
</evidence>
<keyword evidence="1" id="KW-1133">Transmembrane helix</keyword>
<keyword evidence="1" id="KW-0472">Membrane</keyword>
<dbReference type="EMBL" id="NBSK02000003">
    <property type="protein sequence ID" value="KAJ0217574.1"/>
    <property type="molecule type" value="Genomic_DNA"/>
</dbReference>
<gene>
    <name evidence="2" type="ORF">LSAT_V11C300110210</name>
</gene>
<proteinExistence type="predicted"/>
<reference evidence="2 3" key="1">
    <citation type="journal article" date="2017" name="Nat. Commun.">
        <title>Genome assembly with in vitro proximity ligation data and whole-genome triplication in lettuce.</title>
        <authorList>
            <person name="Reyes-Chin-Wo S."/>
            <person name="Wang Z."/>
            <person name="Yang X."/>
            <person name="Kozik A."/>
            <person name="Arikit S."/>
            <person name="Song C."/>
            <person name="Xia L."/>
            <person name="Froenicke L."/>
            <person name="Lavelle D.O."/>
            <person name="Truco M.J."/>
            <person name="Xia R."/>
            <person name="Zhu S."/>
            <person name="Xu C."/>
            <person name="Xu H."/>
            <person name="Xu X."/>
            <person name="Cox K."/>
            <person name="Korf I."/>
            <person name="Meyers B.C."/>
            <person name="Michelmore R.W."/>
        </authorList>
    </citation>
    <scope>NUCLEOTIDE SEQUENCE [LARGE SCALE GENOMIC DNA]</scope>
    <source>
        <strain evidence="3">cv. Salinas</strain>
        <tissue evidence="2">Seedlings</tissue>
    </source>
</reference>
<evidence type="ECO:0000313" key="3">
    <source>
        <dbReference type="Proteomes" id="UP000235145"/>
    </source>
</evidence>
<name>A0A9R1W5L2_LACSA</name>
<evidence type="ECO:0000313" key="2">
    <source>
        <dbReference type="EMBL" id="KAJ0217574.1"/>
    </source>
</evidence>
<sequence>MFSAEAISYSNHVIVALLVAIERIRILLFQVTVPVSDFVLHLLISSIFFFYYVGNDHKLDLINRIAVKCYPKNMFQGPTSNTRGLYTEDIDTPTTMIVYVNHADFVVLSFGFGVYSGTFDGNSIKVAELLFNNGFKEAYVI</sequence>